<feature type="domain" description="Fe2OG dioxygenase" evidence="8">
    <location>
        <begin position="467"/>
        <end position="572"/>
    </location>
</feature>
<keyword evidence="3" id="KW-0847">Vitamin C</keyword>
<feature type="region of interest" description="Disordered" evidence="7">
    <location>
        <begin position="1"/>
        <end position="22"/>
    </location>
</feature>
<keyword evidence="10" id="KW-1185">Reference proteome</keyword>
<dbReference type="InterPro" id="IPR005123">
    <property type="entry name" value="Oxoglu/Fe-dep_dioxygenase_dom"/>
</dbReference>
<dbReference type="Pfam" id="PF13640">
    <property type="entry name" value="2OG-FeII_Oxy_3"/>
    <property type="match status" value="2"/>
</dbReference>
<organism evidence="9 10">
    <name type="scientific">Polarella glacialis</name>
    <name type="common">Dinoflagellate</name>
    <dbReference type="NCBI Taxonomy" id="89957"/>
    <lineage>
        <taxon>Eukaryota</taxon>
        <taxon>Sar</taxon>
        <taxon>Alveolata</taxon>
        <taxon>Dinophyceae</taxon>
        <taxon>Suessiales</taxon>
        <taxon>Suessiaceae</taxon>
        <taxon>Polarella</taxon>
    </lineage>
</organism>
<evidence type="ECO:0000256" key="3">
    <source>
        <dbReference type="ARBA" id="ARBA00022896"/>
    </source>
</evidence>
<evidence type="ECO:0000313" key="9">
    <source>
        <dbReference type="EMBL" id="CAE8600545.1"/>
    </source>
</evidence>
<dbReference type="OrthoDB" id="76265at2759"/>
<dbReference type="EMBL" id="CAJNNV010012253">
    <property type="protein sequence ID" value="CAE8600545.1"/>
    <property type="molecule type" value="Genomic_DNA"/>
</dbReference>
<keyword evidence="4" id="KW-0223">Dioxygenase</keyword>
<comment type="caution">
    <text evidence="9">The sequence shown here is derived from an EMBL/GenBank/DDBJ whole genome shotgun (WGS) entry which is preliminary data.</text>
</comment>
<dbReference type="PANTHER" id="PTHR12907">
    <property type="entry name" value="EGL NINE HOMOLOG-RELATED"/>
    <property type="match status" value="1"/>
</dbReference>
<dbReference type="GO" id="GO:0071456">
    <property type="term" value="P:cellular response to hypoxia"/>
    <property type="evidence" value="ECO:0007669"/>
    <property type="project" value="TreeGrafter"/>
</dbReference>
<proteinExistence type="predicted"/>
<dbReference type="InterPro" id="IPR044862">
    <property type="entry name" value="Pro_4_hyd_alph_FE2OG_OXY"/>
</dbReference>
<dbReference type="Proteomes" id="UP000654075">
    <property type="component" value="Unassembled WGS sequence"/>
</dbReference>
<keyword evidence="5" id="KW-0560">Oxidoreductase</keyword>
<dbReference type="GO" id="GO:0008198">
    <property type="term" value="F:ferrous iron binding"/>
    <property type="evidence" value="ECO:0007669"/>
    <property type="project" value="TreeGrafter"/>
</dbReference>
<accession>A0A813ES12</accession>
<evidence type="ECO:0000256" key="1">
    <source>
        <dbReference type="ARBA" id="ARBA00001961"/>
    </source>
</evidence>
<protein>
    <recommendedName>
        <fullName evidence="8">Fe2OG dioxygenase domain-containing protein</fullName>
    </recommendedName>
</protein>
<dbReference type="GO" id="GO:0031418">
    <property type="term" value="F:L-ascorbic acid binding"/>
    <property type="evidence" value="ECO:0007669"/>
    <property type="project" value="UniProtKB-KW"/>
</dbReference>
<gene>
    <name evidence="9" type="ORF">PGLA1383_LOCUS18864</name>
</gene>
<reference evidence="9" key="1">
    <citation type="submission" date="2021-02" db="EMBL/GenBank/DDBJ databases">
        <authorList>
            <person name="Dougan E. K."/>
            <person name="Rhodes N."/>
            <person name="Thang M."/>
            <person name="Chan C."/>
        </authorList>
    </citation>
    <scope>NUCLEOTIDE SEQUENCE</scope>
</reference>
<dbReference type="Gene3D" id="2.60.120.620">
    <property type="entry name" value="q2cbj1_9rhob like domain"/>
    <property type="match status" value="2"/>
</dbReference>
<dbReference type="PANTHER" id="PTHR12907:SF26">
    <property type="entry name" value="HIF PROLYL HYDROXYLASE, ISOFORM C"/>
    <property type="match status" value="1"/>
</dbReference>
<name>A0A813ES12_POLGL</name>
<dbReference type="GO" id="GO:0031543">
    <property type="term" value="F:peptidyl-proline dioxygenase activity"/>
    <property type="evidence" value="ECO:0007669"/>
    <property type="project" value="TreeGrafter"/>
</dbReference>
<dbReference type="AlphaFoldDB" id="A0A813ES12"/>
<evidence type="ECO:0000256" key="4">
    <source>
        <dbReference type="ARBA" id="ARBA00022964"/>
    </source>
</evidence>
<keyword evidence="2" id="KW-0479">Metal-binding</keyword>
<dbReference type="PROSITE" id="PS51471">
    <property type="entry name" value="FE2OG_OXY"/>
    <property type="match status" value="2"/>
</dbReference>
<comment type="cofactor">
    <cofactor evidence="1">
        <name>L-ascorbate</name>
        <dbReference type="ChEBI" id="CHEBI:38290"/>
    </cofactor>
</comment>
<evidence type="ECO:0000256" key="6">
    <source>
        <dbReference type="ARBA" id="ARBA00023004"/>
    </source>
</evidence>
<keyword evidence="6" id="KW-0408">Iron</keyword>
<feature type="domain" description="Fe2OG dioxygenase" evidence="8">
    <location>
        <begin position="81"/>
        <end position="182"/>
    </location>
</feature>
<evidence type="ECO:0000256" key="2">
    <source>
        <dbReference type="ARBA" id="ARBA00022723"/>
    </source>
</evidence>
<evidence type="ECO:0000256" key="5">
    <source>
        <dbReference type="ARBA" id="ARBA00023002"/>
    </source>
</evidence>
<dbReference type="SMART" id="SM00702">
    <property type="entry name" value="P4Hc"/>
    <property type="match status" value="2"/>
</dbReference>
<sequence>ASAQLYRSSAMEQGATTGGANRVGLPHRGDVLKWVGYDGQSDAERGAQELTKSIEEAIGVLRQSSEREVPAVAEALSGIRWRSEAMMTCYPAESRARYFRHTDNSSGNGRLLTAILYLNEGWETGHGGELRLFQPGGDNLKVRTEVEPVWNRLLLFWSDDRCPHEVLSACRDRFACTVWYYDGPNPNVPLFEIDWLSNGSVSPPLLKTQVPLPPVVATGARPPPQVATAPTGQVAAEKQSMLTLFFDSRDPEISQLAKSLELGASAVLMDLHSTGAATALNEAGAQWSQMLSKEGFEAVKREAGSLFLLLPGGDLLKNCERERWLLQYELDYWRQVEPASASTRQRLSSTLFEPLGRLSTALSEADGPWWAAPEAVDVWGKALAKENFLVLDNFLPEKAASELLGASKRLLVVLEVMAPAGIYGLTWANPGNVPELGALVEYLNGLVTLMMELPDQTVAARLSQVSALSDAQIAVFPGDVAKDSPRYIRHVDNEDGRNGRLLTCTFYLNRDWNAEASGGELRLFEQDQRRVKTDVAPEFNRLVCFFSDSSVPHEVRRTKDRERHAVTIWYINQELHLLYHAADEEGQ</sequence>
<dbReference type="InterPro" id="IPR051559">
    <property type="entry name" value="HIF_prolyl_hydroxylases"/>
</dbReference>
<evidence type="ECO:0000256" key="7">
    <source>
        <dbReference type="SAM" id="MobiDB-lite"/>
    </source>
</evidence>
<dbReference type="InterPro" id="IPR006620">
    <property type="entry name" value="Pro_4_hyd_alph"/>
</dbReference>
<evidence type="ECO:0000259" key="8">
    <source>
        <dbReference type="PROSITE" id="PS51471"/>
    </source>
</evidence>
<feature type="non-terminal residue" evidence="9">
    <location>
        <position position="1"/>
    </location>
</feature>
<evidence type="ECO:0000313" key="10">
    <source>
        <dbReference type="Proteomes" id="UP000654075"/>
    </source>
</evidence>
<feature type="compositionally biased region" description="Polar residues" evidence="7">
    <location>
        <begin position="1"/>
        <end position="19"/>
    </location>
</feature>